<feature type="transmembrane region" description="Helical" evidence="7">
    <location>
        <begin position="110"/>
        <end position="131"/>
    </location>
</feature>
<feature type="domain" description="ABC transmembrane type-1" evidence="8">
    <location>
        <begin position="106"/>
        <end position="292"/>
    </location>
</feature>
<dbReference type="HOGENOM" id="CLU_016047_1_1_9"/>
<dbReference type="PROSITE" id="PS50928">
    <property type="entry name" value="ABC_TM1"/>
    <property type="match status" value="1"/>
</dbReference>
<dbReference type="Gene3D" id="1.10.3720.10">
    <property type="entry name" value="MetI-like"/>
    <property type="match status" value="1"/>
</dbReference>
<evidence type="ECO:0000259" key="8">
    <source>
        <dbReference type="PROSITE" id="PS50928"/>
    </source>
</evidence>
<sequence length="308" mass="34754">MTAQVNFRNKYKKKKIHINNFKTILVTLAAIVFAFIFLLPTILTVTNSFMAASEISANYGSIFATTEKGGKVFISKTVNLKFIPDMVSFAQYYTVLFKSPEYLFKFWNSLIYVVPIVVFQLGIATLASYGFARYQGKLKNAIFFAYIIMMLMPYQVTLVPNFLVSKAIGIYGTKWAIWLPGIFSPFAVYLLTKFMRRIPTEVMEAASIDGADEWYIFSRICFPLCKGGIASIAILVFFDYWNMVEQPLILLPDPDMHPLSVFLSKINAGEISLAFAVAVIYLVPPLLIFLYGEDYLVEGISYQGGIKG</sequence>
<organism evidence="9 10">
    <name type="scientific">Butyrivibrio proteoclasticus (strain ATCC 51982 / DSM 14932 / B316)</name>
    <name type="common">Clostridium proteoclasticum</name>
    <dbReference type="NCBI Taxonomy" id="515622"/>
    <lineage>
        <taxon>Bacteria</taxon>
        <taxon>Bacillati</taxon>
        <taxon>Bacillota</taxon>
        <taxon>Clostridia</taxon>
        <taxon>Lachnospirales</taxon>
        <taxon>Lachnospiraceae</taxon>
        <taxon>Butyrivibrio</taxon>
    </lineage>
</organism>
<feature type="transmembrane region" description="Helical" evidence="7">
    <location>
        <begin position="175"/>
        <end position="195"/>
    </location>
</feature>
<dbReference type="Pfam" id="PF00528">
    <property type="entry name" value="BPD_transp_1"/>
    <property type="match status" value="1"/>
</dbReference>
<proteinExistence type="inferred from homology"/>
<feature type="transmembrane region" description="Helical" evidence="7">
    <location>
        <begin position="271"/>
        <end position="291"/>
    </location>
</feature>
<evidence type="ECO:0000256" key="5">
    <source>
        <dbReference type="ARBA" id="ARBA00022989"/>
    </source>
</evidence>
<reference evidence="9 10" key="1">
    <citation type="journal article" date="2010" name="PLoS ONE">
        <title>The glycobiome of the rumen bacterium Butyrivibrio proteoclasticus B316(T) highlights adaptation to a polysaccharide-rich environment.</title>
        <authorList>
            <person name="Kelly W.J."/>
            <person name="Leahy S.C."/>
            <person name="Altermann E."/>
            <person name="Yeoman C.J."/>
            <person name="Dunne J.C."/>
            <person name="Kong Z."/>
            <person name="Pacheco D.M."/>
            <person name="Li D."/>
            <person name="Noel S.J."/>
            <person name="Moon C.D."/>
            <person name="Cookson A.L."/>
            <person name="Attwood G.T."/>
        </authorList>
    </citation>
    <scope>NUCLEOTIDE SEQUENCE [LARGE SCALE GENOMIC DNA]</scope>
    <source>
        <strain evidence="10">ATCC 51982 / DSM 14932 / B316</strain>
    </source>
</reference>
<dbReference type="GO" id="GO:0005886">
    <property type="term" value="C:plasma membrane"/>
    <property type="evidence" value="ECO:0007669"/>
    <property type="project" value="UniProtKB-SubCell"/>
</dbReference>
<evidence type="ECO:0000256" key="6">
    <source>
        <dbReference type="ARBA" id="ARBA00023136"/>
    </source>
</evidence>
<feature type="transmembrane region" description="Helical" evidence="7">
    <location>
        <begin position="143"/>
        <end position="163"/>
    </location>
</feature>
<dbReference type="GO" id="GO:0055085">
    <property type="term" value="P:transmembrane transport"/>
    <property type="evidence" value="ECO:0007669"/>
    <property type="project" value="InterPro"/>
</dbReference>
<evidence type="ECO:0000256" key="3">
    <source>
        <dbReference type="ARBA" id="ARBA00022475"/>
    </source>
</evidence>
<evidence type="ECO:0000256" key="7">
    <source>
        <dbReference type="RuleBase" id="RU363032"/>
    </source>
</evidence>
<dbReference type="SUPFAM" id="SSF161098">
    <property type="entry name" value="MetI-like"/>
    <property type="match status" value="1"/>
</dbReference>
<evidence type="ECO:0000256" key="2">
    <source>
        <dbReference type="ARBA" id="ARBA00022448"/>
    </source>
</evidence>
<feature type="transmembrane region" description="Helical" evidence="7">
    <location>
        <begin position="21"/>
        <end position="43"/>
    </location>
</feature>
<keyword evidence="4 7" id="KW-0812">Transmembrane</keyword>
<dbReference type="EMBL" id="CP001810">
    <property type="protein sequence ID" value="ADL34340.1"/>
    <property type="molecule type" value="Genomic_DNA"/>
</dbReference>
<evidence type="ECO:0000313" key="10">
    <source>
        <dbReference type="Proteomes" id="UP000001299"/>
    </source>
</evidence>
<dbReference type="AlphaFoldDB" id="E0RV70"/>
<dbReference type="InterPro" id="IPR000515">
    <property type="entry name" value="MetI-like"/>
</dbReference>
<dbReference type="KEGG" id="bpb:bpr_I1603"/>
<dbReference type="STRING" id="515622.bpr_I1603"/>
<protein>
    <submittedName>
        <fullName evidence="9">ABC transporter permease protein</fullName>
    </submittedName>
</protein>
<keyword evidence="5 7" id="KW-1133">Transmembrane helix</keyword>
<comment type="similarity">
    <text evidence="7">Belongs to the binding-protein-dependent transport system permease family.</text>
</comment>
<dbReference type="PANTHER" id="PTHR43744:SF8">
    <property type="entry name" value="SN-GLYCEROL-3-PHOSPHATE TRANSPORT SYSTEM PERMEASE PROTEIN UGPE"/>
    <property type="match status" value="1"/>
</dbReference>
<keyword evidence="6 7" id="KW-0472">Membrane</keyword>
<evidence type="ECO:0000256" key="4">
    <source>
        <dbReference type="ARBA" id="ARBA00022692"/>
    </source>
</evidence>
<dbReference type="Proteomes" id="UP000001299">
    <property type="component" value="Chromosome 1"/>
</dbReference>
<accession>E0RV70</accession>
<dbReference type="InterPro" id="IPR035906">
    <property type="entry name" value="MetI-like_sf"/>
</dbReference>
<name>E0RV70_BUTPB</name>
<evidence type="ECO:0000256" key="1">
    <source>
        <dbReference type="ARBA" id="ARBA00004651"/>
    </source>
</evidence>
<dbReference type="RefSeq" id="WP_013280994.1">
    <property type="nucleotide sequence ID" value="NC_014387.1"/>
</dbReference>
<dbReference type="PANTHER" id="PTHR43744">
    <property type="entry name" value="ABC TRANSPORTER PERMEASE PROTEIN MG189-RELATED-RELATED"/>
    <property type="match status" value="1"/>
</dbReference>
<keyword evidence="10" id="KW-1185">Reference proteome</keyword>
<keyword evidence="3" id="KW-1003">Cell membrane</keyword>
<keyword evidence="2 7" id="KW-0813">Transport</keyword>
<comment type="subcellular location">
    <subcellularLocation>
        <location evidence="1 7">Cell membrane</location>
        <topology evidence="1 7">Multi-pass membrane protein</topology>
    </subcellularLocation>
</comment>
<gene>
    <name evidence="9" type="ordered locus">bpr_I1603</name>
</gene>
<feature type="transmembrane region" description="Helical" evidence="7">
    <location>
        <begin position="216"/>
        <end position="238"/>
    </location>
</feature>
<dbReference type="CDD" id="cd06261">
    <property type="entry name" value="TM_PBP2"/>
    <property type="match status" value="1"/>
</dbReference>
<dbReference type="eggNOG" id="COG0395">
    <property type="taxonomic scope" value="Bacteria"/>
</dbReference>
<evidence type="ECO:0000313" key="9">
    <source>
        <dbReference type="EMBL" id="ADL34340.1"/>
    </source>
</evidence>